<dbReference type="GO" id="GO:0005507">
    <property type="term" value="F:copper ion binding"/>
    <property type="evidence" value="ECO:0007669"/>
    <property type="project" value="TreeGrafter"/>
</dbReference>
<protein>
    <recommendedName>
        <fullName evidence="2">DOMON domain-containing protein</fullName>
    </recommendedName>
</protein>
<keyword evidence="1" id="KW-0732">Signal</keyword>
<dbReference type="PANTHER" id="PTHR10157:SF31">
    <property type="entry name" value="DBH-LIKE MONOOXYGENASE PROTEIN 2-RELATED"/>
    <property type="match status" value="1"/>
</dbReference>
<dbReference type="GO" id="GO:0004500">
    <property type="term" value="F:dopamine beta-monooxygenase activity"/>
    <property type="evidence" value="ECO:0007669"/>
    <property type="project" value="InterPro"/>
</dbReference>
<name>A0A8C0E8F0_BUBBB</name>
<organism evidence="3 4">
    <name type="scientific">Bubo bubo</name>
    <name type="common">Eurasian eagle-owl</name>
    <name type="synonym">Strix bubo</name>
    <dbReference type="NCBI Taxonomy" id="30461"/>
    <lineage>
        <taxon>Eukaryota</taxon>
        <taxon>Metazoa</taxon>
        <taxon>Chordata</taxon>
        <taxon>Craniata</taxon>
        <taxon>Vertebrata</taxon>
        <taxon>Euteleostomi</taxon>
        <taxon>Archelosauria</taxon>
        <taxon>Archosauria</taxon>
        <taxon>Dinosauria</taxon>
        <taxon>Saurischia</taxon>
        <taxon>Theropoda</taxon>
        <taxon>Coelurosauria</taxon>
        <taxon>Aves</taxon>
        <taxon>Neognathae</taxon>
        <taxon>Neoaves</taxon>
        <taxon>Telluraves</taxon>
        <taxon>Strigiformes</taxon>
        <taxon>Strigidae</taxon>
        <taxon>Bubo</taxon>
    </lineage>
</organism>
<feature type="domain" description="DOMON" evidence="2">
    <location>
        <begin position="40"/>
        <end position="112"/>
    </location>
</feature>
<evidence type="ECO:0000313" key="3">
    <source>
        <dbReference type="Ensembl" id="ENSBOBP00000000208.1"/>
    </source>
</evidence>
<accession>A0A8C0E8F0</accession>
<dbReference type="GO" id="GO:0006589">
    <property type="term" value="P:octopamine biosynthetic process"/>
    <property type="evidence" value="ECO:0007669"/>
    <property type="project" value="TreeGrafter"/>
</dbReference>
<dbReference type="PANTHER" id="PTHR10157">
    <property type="entry name" value="DOPAMINE BETA HYDROXYLASE RELATED"/>
    <property type="match status" value="1"/>
</dbReference>
<reference evidence="3" key="2">
    <citation type="submission" date="2025-09" db="UniProtKB">
        <authorList>
            <consortium name="Ensembl"/>
        </authorList>
    </citation>
    <scope>IDENTIFICATION</scope>
</reference>
<dbReference type="InterPro" id="IPR000945">
    <property type="entry name" value="DBH-like"/>
</dbReference>
<dbReference type="CDD" id="cd09631">
    <property type="entry name" value="DOMON_DOH"/>
    <property type="match status" value="1"/>
</dbReference>
<dbReference type="GO" id="GO:0005615">
    <property type="term" value="C:extracellular space"/>
    <property type="evidence" value="ECO:0007669"/>
    <property type="project" value="TreeGrafter"/>
</dbReference>
<dbReference type="Ensembl" id="ENSBOBT00000000212.1">
    <property type="protein sequence ID" value="ENSBOBP00000000208.1"/>
    <property type="gene ID" value="ENSBOBG00000000194.1"/>
</dbReference>
<feature type="chain" id="PRO_5034200225" description="DOMON domain-containing protein" evidence="1">
    <location>
        <begin position="24"/>
        <end position="112"/>
    </location>
</feature>
<feature type="signal peptide" evidence="1">
    <location>
        <begin position="1"/>
        <end position="23"/>
    </location>
</feature>
<evidence type="ECO:0000313" key="4">
    <source>
        <dbReference type="Proteomes" id="UP000694567"/>
    </source>
</evidence>
<dbReference type="InterPro" id="IPR005018">
    <property type="entry name" value="DOMON_domain"/>
</dbReference>
<evidence type="ECO:0000256" key="1">
    <source>
        <dbReference type="SAM" id="SignalP"/>
    </source>
</evidence>
<dbReference type="GO" id="GO:0030667">
    <property type="term" value="C:secretory granule membrane"/>
    <property type="evidence" value="ECO:0007669"/>
    <property type="project" value="TreeGrafter"/>
</dbReference>
<dbReference type="GO" id="GO:0042420">
    <property type="term" value="P:dopamine catabolic process"/>
    <property type="evidence" value="ECO:0007669"/>
    <property type="project" value="TreeGrafter"/>
</dbReference>
<keyword evidence="4" id="KW-1185">Reference proteome</keyword>
<dbReference type="AlphaFoldDB" id="A0A8C0E8F0"/>
<dbReference type="Pfam" id="PF03351">
    <property type="entry name" value="DOMON"/>
    <property type="match status" value="1"/>
</dbReference>
<dbReference type="GO" id="GO:0042421">
    <property type="term" value="P:norepinephrine biosynthetic process"/>
    <property type="evidence" value="ECO:0007669"/>
    <property type="project" value="TreeGrafter"/>
</dbReference>
<proteinExistence type="predicted"/>
<sequence length="112" mass="12810">MTVLFSRIKSTLFLLFLPCFCSGQPAPPLLRFSIFLDPSNMVYLRWDHDKRELMMFELQVLTTGWVAFGFSPHGELPGSDIVIGGVFPNGSIYFSDRCLMLKQLEFRGTKCH</sequence>
<dbReference type="Proteomes" id="UP000694567">
    <property type="component" value="Unplaced"/>
</dbReference>
<dbReference type="PROSITE" id="PS50836">
    <property type="entry name" value="DOMON"/>
    <property type="match status" value="1"/>
</dbReference>
<reference evidence="3" key="1">
    <citation type="submission" date="2025-08" db="UniProtKB">
        <authorList>
            <consortium name="Ensembl"/>
        </authorList>
    </citation>
    <scope>IDENTIFICATION</scope>
</reference>
<evidence type="ECO:0000259" key="2">
    <source>
        <dbReference type="PROSITE" id="PS50836"/>
    </source>
</evidence>
<dbReference type="InterPro" id="IPR045266">
    <property type="entry name" value="DOH_DOMON"/>
</dbReference>